<dbReference type="EMBL" id="BEYU01000171">
    <property type="protein sequence ID" value="GBG33859.1"/>
    <property type="molecule type" value="Genomic_DNA"/>
</dbReference>
<reference evidence="3 4" key="1">
    <citation type="submission" date="2017-12" db="EMBL/GenBank/DDBJ databases">
        <title>Sequencing, de novo assembly and annotation of complete genome of a new Thraustochytrid species, strain FCC1311.</title>
        <authorList>
            <person name="Sedici K."/>
            <person name="Godart F."/>
            <person name="Aiese Cigliano R."/>
            <person name="Sanseverino W."/>
            <person name="Barakat M."/>
            <person name="Ortet P."/>
            <person name="Marechal E."/>
            <person name="Cagnac O."/>
            <person name="Amato A."/>
        </authorList>
    </citation>
    <scope>NUCLEOTIDE SEQUENCE [LARGE SCALE GENOMIC DNA]</scope>
</reference>
<gene>
    <name evidence="3" type="ORF">FCC1311_100822</name>
</gene>
<keyword evidence="4" id="KW-1185">Reference proteome</keyword>
<evidence type="ECO:0000256" key="2">
    <source>
        <dbReference type="SAM" id="MobiDB-lite"/>
    </source>
</evidence>
<name>A0A2R5GU60_9STRA</name>
<feature type="compositionally biased region" description="Basic residues" evidence="2">
    <location>
        <begin position="40"/>
        <end position="56"/>
    </location>
</feature>
<dbReference type="AlphaFoldDB" id="A0A2R5GU60"/>
<evidence type="ECO:0000313" key="3">
    <source>
        <dbReference type="EMBL" id="GBG33859.1"/>
    </source>
</evidence>
<feature type="region of interest" description="Disordered" evidence="2">
    <location>
        <begin position="1"/>
        <end position="135"/>
    </location>
</feature>
<accession>A0A2R5GU60</accession>
<protein>
    <submittedName>
        <fullName evidence="3">Uncharacterized protein</fullName>
    </submittedName>
</protein>
<dbReference type="InParanoid" id="A0A2R5GU60"/>
<evidence type="ECO:0000313" key="4">
    <source>
        <dbReference type="Proteomes" id="UP000241890"/>
    </source>
</evidence>
<organism evidence="3 4">
    <name type="scientific">Hondaea fermentalgiana</name>
    <dbReference type="NCBI Taxonomy" id="2315210"/>
    <lineage>
        <taxon>Eukaryota</taxon>
        <taxon>Sar</taxon>
        <taxon>Stramenopiles</taxon>
        <taxon>Bigyra</taxon>
        <taxon>Labyrinthulomycetes</taxon>
        <taxon>Thraustochytrida</taxon>
        <taxon>Thraustochytriidae</taxon>
        <taxon>Hondaea</taxon>
    </lineage>
</organism>
<sequence>MSGRDAGETGAGKADGPEATPRGQTFVQELVPRRRDATSHVRRRARPGRERRRAKPRTLQGEIEDDLDVSLAESAVKSSRDNIVFDNDDDDMQGRDDDDDDDDDDVHDDFFRDDEEQDEQDEDIASESDDDAPTKERLTCLDIVHNLASVLVDEYAEELEQRGRPEYAVFLDRFLAEIRSEFAVYNTLAHEFASHSRFSRALTRELQDLREKLAWMQKQRIRAERLVSAKRAELAHREASKKEADAASAYLARLQPSSQRR</sequence>
<comment type="caution">
    <text evidence="3">The sequence shown here is derived from an EMBL/GenBank/DDBJ whole genome shotgun (WGS) entry which is preliminary data.</text>
</comment>
<feature type="compositionally biased region" description="Acidic residues" evidence="2">
    <location>
        <begin position="86"/>
        <end position="131"/>
    </location>
</feature>
<keyword evidence="1" id="KW-0175">Coiled coil</keyword>
<evidence type="ECO:0000256" key="1">
    <source>
        <dbReference type="SAM" id="Coils"/>
    </source>
</evidence>
<feature type="coiled-coil region" evidence="1">
    <location>
        <begin position="199"/>
        <end position="226"/>
    </location>
</feature>
<dbReference type="Proteomes" id="UP000241890">
    <property type="component" value="Unassembled WGS sequence"/>
</dbReference>
<proteinExistence type="predicted"/>